<dbReference type="EMBL" id="LAZR01000092">
    <property type="protein sequence ID" value="KKN92751.1"/>
    <property type="molecule type" value="Genomic_DNA"/>
</dbReference>
<comment type="caution">
    <text evidence="2">The sequence shown here is derived from an EMBL/GenBank/DDBJ whole genome shotgun (WGS) entry which is preliminary data.</text>
</comment>
<gene>
    <name evidence="2" type="ORF">LCGC14_0204940</name>
</gene>
<evidence type="ECO:0000256" key="1">
    <source>
        <dbReference type="SAM" id="MobiDB-lite"/>
    </source>
</evidence>
<protein>
    <submittedName>
        <fullName evidence="2">Uncharacterized protein</fullName>
    </submittedName>
</protein>
<sequence length="249" mass="27963">MIARRLILIGLLITAFAGVTIAQDGPADPRDKELQELRATVKLLKARIEALEKITARQRDEIAKLKEKGSSAADPAAKKPAPPNAYTYRGKKRTEQWFDKMYKTYRTQVAMIGDSYRFVDNRSNYTILRIPPDTIGAVRSGWGIVTKVIDDDEVIAKAPGTNSPTAYFHLRGIDTSTLVEGSELRWRHGFLYLGDYEHVDAEGAKRRIQSYRLHKPLTREQFAEALAGGVILKMRVEGPAGRSTFTEEK</sequence>
<proteinExistence type="predicted"/>
<name>A0A0F9X1R6_9ZZZZ</name>
<accession>A0A0F9X1R6</accession>
<evidence type="ECO:0000313" key="2">
    <source>
        <dbReference type="EMBL" id="KKN92751.1"/>
    </source>
</evidence>
<organism evidence="2">
    <name type="scientific">marine sediment metagenome</name>
    <dbReference type="NCBI Taxonomy" id="412755"/>
    <lineage>
        <taxon>unclassified sequences</taxon>
        <taxon>metagenomes</taxon>
        <taxon>ecological metagenomes</taxon>
    </lineage>
</organism>
<reference evidence="2" key="1">
    <citation type="journal article" date="2015" name="Nature">
        <title>Complex archaea that bridge the gap between prokaryotes and eukaryotes.</title>
        <authorList>
            <person name="Spang A."/>
            <person name="Saw J.H."/>
            <person name="Jorgensen S.L."/>
            <person name="Zaremba-Niedzwiedzka K."/>
            <person name="Martijn J."/>
            <person name="Lind A.E."/>
            <person name="van Eijk R."/>
            <person name="Schleper C."/>
            <person name="Guy L."/>
            <person name="Ettema T.J."/>
        </authorList>
    </citation>
    <scope>NUCLEOTIDE SEQUENCE</scope>
</reference>
<dbReference type="AlphaFoldDB" id="A0A0F9X1R6"/>
<feature type="region of interest" description="Disordered" evidence="1">
    <location>
        <begin position="66"/>
        <end position="86"/>
    </location>
</feature>